<dbReference type="GO" id="GO:0003682">
    <property type="term" value="F:chromatin binding"/>
    <property type="evidence" value="ECO:0000318"/>
    <property type="project" value="GO_Central"/>
</dbReference>
<dbReference type="PANTHER" id="PTHR23069">
    <property type="entry name" value="AAA DOMAIN-CONTAINING"/>
    <property type="match status" value="1"/>
</dbReference>
<dbReference type="Proteomes" id="UP000009022">
    <property type="component" value="Unassembled WGS sequence"/>
</dbReference>
<dbReference type="eggNOG" id="KOG0732">
    <property type="taxonomic scope" value="Eukaryota"/>
</dbReference>
<dbReference type="InterPro" id="IPR045199">
    <property type="entry name" value="ATAD2-like"/>
</dbReference>
<dbReference type="Pfam" id="PF17862">
    <property type="entry name" value="AAA_lid_3"/>
    <property type="match status" value="1"/>
</dbReference>
<reference evidence="8 9" key="1">
    <citation type="journal article" date="2008" name="Nature">
        <title>The Trichoplax genome and the nature of placozoans.</title>
        <authorList>
            <person name="Srivastava M."/>
            <person name="Begovic E."/>
            <person name="Chapman J."/>
            <person name="Putnam N.H."/>
            <person name="Hellsten U."/>
            <person name="Kawashima T."/>
            <person name="Kuo A."/>
            <person name="Mitros T."/>
            <person name="Salamov A."/>
            <person name="Carpenter M.L."/>
            <person name="Signorovitch A.Y."/>
            <person name="Moreno M.A."/>
            <person name="Kamm K."/>
            <person name="Grimwood J."/>
            <person name="Schmutz J."/>
            <person name="Shapiro H."/>
            <person name="Grigoriev I.V."/>
            <person name="Buss L.W."/>
            <person name="Schierwater B."/>
            <person name="Dellaporta S.L."/>
            <person name="Rokhsar D.S."/>
        </authorList>
    </citation>
    <scope>NUCLEOTIDE SEQUENCE [LARGE SCALE GENOMIC DNA]</scope>
    <source>
        <strain evidence="8 9">Grell-BS-1999</strain>
    </source>
</reference>
<dbReference type="Gene3D" id="1.10.8.60">
    <property type="match status" value="1"/>
</dbReference>
<keyword evidence="2" id="KW-0547">Nucleotide-binding</keyword>
<name>B3S2N5_TRIAD</name>
<organism evidence="8 9">
    <name type="scientific">Trichoplax adhaerens</name>
    <name type="common">Trichoplax reptans</name>
    <dbReference type="NCBI Taxonomy" id="10228"/>
    <lineage>
        <taxon>Eukaryota</taxon>
        <taxon>Metazoa</taxon>
        <taxon>Placozoa</taxon>
        <taxon>Uniplacotomia</taxon>
        <taxon>Trichoplacea</taxon>
        <taxon>Trichoplacidae</taxon>
        <taxon>Trichoplax</taxon>
    </lineage>
</organism>
<dbReference type="EMBL" id="DS985247">
    <property type="protein sequence ID" value="EDV23128.1"/>
    <property type="molecule type" value="Genomic_DNA"/>
</dbReference>
<dbReference type="PROSITE" id="PS00674">
    <property type="entry name" value="AAA"/>
    <property type="match status" value="1"/>
</dbReference>
<dbReference type="FunFam" id="1.10.8.60:FF:000016">
    <property type="entry name" value="ATPase family AAA domain-containing protein 2B"/>
    <property type="match status" value="1"/>
</dbReference>
<dbReference type="Pfam" id="PF00439">
    <property type="entry name" value="Bromodomain"/>
    <property type="match status" value="1"/>
</dbReference>
<evidence type="ECO:0000259" key="7">
    <source>
        <dbReference type="PROSITE" id="PS50014"/>
    </source>
</evidence>
<dbReference type="GeneID" id="6755572"/>
<dbReference type="FunFam" id="3.40.50.300:FF:000061">
    <property type="entry name" value="ATPase family, AAA domain-containing 2"/>
    <property type="match status" value="1"/>
</dbReference>
<sequence>MVATRSRSSNNGRRNLLTNIINSRHSRRNKLVVNNVNQERAFLKDNADDNSVNVERPSSHRLRSLRGFMDFDDSNDNYNERNEGTLSIFTLFNPLDIAADGINDEEEYNGWLRRSSRQRRLVYNSLNLDVLTGKSEISRAVTSANYNLREKRHVPTRFSIPIGETIKRRRNHAMRPWLKHVKKDTSNRRRREKKRQLRIAGNDQDSFSSDEEWFEMRKQRSLMRSRNRFLPLNFKPEDLSNHKIIEQRLKIGSSLADIEPMAIDSTITFDDIGGLSNHINSLKEMVLFPLLYPEVFQKFNITPPRGVLFHGKPGTGKTLVARAVANQCSLGGKKVAFFMRKGADCLSKWAGESERQLRLLFDQAYGMRPAIIFFDEIDGLAPVRSSKQDQIHSSIVSTLLALMDGLDNRGEIIVIGATNRVDAIDPALRRPGRFDREFYFPLPDRKSRRSIVQIHTRQWDPPLTDESIDDIADKCIGYCGADIKALCTESALNALRRRYPQIYNSNKKLKIDVDSIHIEPCDYEFAMNSITPSAQRGVISVGRPLNKLTRLLFSSHLDKVFNFLKTKFPFGKLLNSGYDKAHSQSITGAFETIIYRPKLLLYGKSGMGQSSHIALEILHNIDEIPVYHLDIPHLYTSMKTPEESCAQVIMEASSKCPCVLFLPRIETWWSVASDSLRATICGLLCDLQPSLPILLLATSDCENFTGSLPTILRELQITKDACFHINSPDYYARYLYFKEVLENCSKGRTRKSLDTVVRSEIEILEVEDSSSVSRQLTKEEVDRLAKYESNVFRELRIFLRDVINRLMSDRKFCCFVKPVNLDEVTDYLDVVTTPMDFSTIADKIDDGSYTSAAQFVADIQIIVNNALKYNPVSDPLSKAVRHRAFMLKDTVDSIIDKELDSDFEKTCEELKESRKRRENLPVTIDESPKTDATNISSLIYVRKPPINSVRFSKRIRGIEVDESTENSCDEIQYRQSQAKAVVQNGKLNDTSETTSVGETDSHLNFNDGDNSIRNSSTVSSEITTNSCLLISNGSAGLCETDRYEQLDTIDNGVSDEELNSLISRLATSTAENTIEDIERLSVNIHGFFKSYSQVHNRCPPLTDIEQFIAHAE</sequence>
<keyword evidence="4 5" id="KW-0103">Bromodomain</keyword>
<evidence type="ECO:0000313" key="9">
    <source>
        <dbReference type="Proteomes" id="UP000009022"/>
    </source>
</evidence>
<dbReference type="GO" id="GO:0005524">
    <property type="term" value="F:ATP binding"/>
    <property type="evidence" value="ECO:0007669"/>
    <property type="project" value="UniProtKB-KW"/>
</dbReference>
<dbReference type="PROSITE" id="PS00633">
    <property type="entry name" value="BROMODOMAIN_1"/>
    <property type="match status" value="1"/>
</dbReference>
<dbReference type="InterPro" id="IPR003960">
    <property type="entry name" value="ATPase_AAA_CS"/>
</dbReference>
<dbReference type="GO" id="GO:0005634">
    <property type="term" value="C:nucleus"/>
    <property type="evidence" value="ECO:0000318"/>
    <property type="project" value="GO_Central"/>
</dbReference>
<dbReference type="InterPro" id="IPR001487">
    <property type="entry name" value="Bromodomain"/>
</dbReference>
<keyword evidence="9" id="KW-1185">Reference proteome</keyword>
<feature type="domain" description="Bromo" evidence="7">
    <location>
        <begin position="815"/>
        <end position="877"/>
    </location>
</feature>
<evidence type="ECO:0000256" key="6">
    <source>
        <dbReference type="SAM" id="MobiDB-lite"/>
    </source>
</evidence>
<dbReference type="SMART" id="SM00297">
    <property type="entry name" value="BROMO"/>
    <property type="match status" value="1"/>
</dbReference>
<dbReference type="AlphaFoldDB" id="B3S2N5"/>
<dbReference type="KEGG" id="tad:TRIADDRAFT_58090"/>
<evidence type="ECO:0000256" key="2">
    <source>
        <dbReference type="ARBA" id="ARBA00022741"/>
    </source>
</evidence>
<dbReference type="SUPFAM" id="SSF47370">
    <property type="entry name" value="Bromodomain"/>
    <property type="match status" value="1"/>
</dbReference>
<keyword evidence="3" id="KW-0067">ATP-binding</keyword>
<gene>
    <name evidence="8" type="ORF">TRIADDRAFT_58090</name>
</gene>
<dbReference type="GO" id="GO:0006334">
    <property type="term" value="P:nucleosome assembly"/>
    <property type="evidence" value="ECO:0000318"/>
    <property type="project" value="GO_Central"/>
</dbReference>
<dbReference type="GO" id="GO:0045815">
    <property type="term" value="P:transcription initiation-coupled chromatin remodeling"/>
    <property type="evidence" value="ECO:0000318"/>
    <property type="project" value="GO_Central"/>
</dbReference>
<dbReference type="OrthoDB" id="5421at2759"/>
<dbReference type="GO" id="GO:0006337">
    <property type="term" value="P:nucleosome disassembly"/>
    <property type="evidence" value="ECO:0000318"/>
    <property type="project" value="GO_Central"/>
</dbReference>
<accession>B3S2N5</accession>
<dbReference type="InterPro" id="IPR003959">
    <property type="entry name" value="ATPase_AAA_core"/>
</dbReference>
<dbReference type="InParanoid" id="B3S2N5"/>
<dbReference type="InterPro" id="IPR027417">
    <property type="entry name" value="P-loop_NTPase"/>
</dbReference>
<dbReference type="HOGENOM" id="CLU_281648_0_0_1"/>
<evidence type="ECO:0000256" key="1">
    <source>
        <dbReference type="ARBA" id="ARBA00006914"/>
    </source>
</evidence>
<dbReference type="InterPro" id="IPR041569">
    <property type="entry name" value="AAA_lid_3"/>
</dbReference>
<dbReference type="Pfam" id="PF00004">
    <property type="entry name" value="AAA"/>
    <property type="match status" value="1"/>
</dbReference>
<dbReference type="RefSeq" id="XP_002114038.1">
    <property type="nucleotide sequence ID" value="XM_002114002.1"/>
</dbReference>
<evidence type="ECO:0000313" key="8">
    <source>
        <dbReference type="EMBL" id="EDV23128.1"/>
    </source>
</evidence>
<proteinExistence type="inferred from homology"/>
<feature type="region of interest" description="Disordered" evidence="6">
    <location>
        <begin position="989"/>
        <end position="1008"/>
    </location>
</feature>
<evidence type="ECO:0000256" key="3">
    <source>
        <dbReference type="ARBA" id="ARBA00022840"/>
    </source>
</evidence>
<dbReference type="InterPro" id="IPR036427">
    <property type="entry name" value="Bromodomain-like_sf"/>
</dbReference>
<dbReference type="PRINTS" id="PR00503">
    <property type="entry name" value="BROMODOMAIN"/>
</dbReference>
<dbReference type="Gene3D" id="3.40.50.300">
    <property type="entry name" value="P-loop containing nucleotide triphosphate hydrolases"/>
    <property type="match status" value="1"/>
</dbReference>
<dbReference type="GO" id="GO:0016887">
    <property type="term" value="F:ATP hydrolysis activity"/>
    <property type="evidence" value="ECO:0000318"/>
    <property type="project" value="GO_Central"/>
</dbReference>
<dbReference type="CDD" id="cd19517">
    <property type="entry name" value="RecA-like_Yta7-like"/>
    <property type="match status" value="1"/>
</dbReference>
<dbReference type="PANTHER" id="PTHR23069:SF0">
    <property type="entry name" value="TAT-BINDING HOMOLOG 7"/>
    <property type="match status" value="1"/>
</dbReference>
<dbReference type="Gene3D" id="1.20.920.10">
    <property type="entry name" value="Bromodomain-like"/>
    <property type="match status" value="1"/>
</dbReference>
<dbReference type="CTD" id="6755572"/>
<dbReference type="SUPFAM" id="SSF52540">
    <property type="entry name" value="P-loop containing nucleoside triphosphate hydrolases"/>
    <property type="match status" value="2"/>
</dbReference>
<dbReference type="PROSITE" id="PS50014">
    <property type="entry name" value="BROMODOMAIN_2"/>
    <property type="match status" value="1"/>
</dbReference>
<dbReference type="SMART" id="SM00382">
    <property type="entry name" value="AAA"/>
    <property type="match status" value="1"/>
</dbReference>
<dbReference type="STRING" id="10228.B3S2N5"/>
<dbReference type="GO" id="GO:0042393">
    <property type="term" value="F:histone binding"/>
    <property type="evidence" value="ECO:0000318"/>
    <property type="project" value="GO_Central"/>
</dbReference>
<dbReference type="PhylomeDB" id="B3S2N5"/>
<comment type="similarity">
    <text evidence="1">Belongs to the AAA ATPase family.</text>
</comment>
<evidence type="ECO:0000256" key="4">
    <source>
        <dbReference type="ARBA" id="ARBA00023117"/>
    </source>
</evidence>
<dbReference type="InterPro" id="IPR003593">
    <property type="entry name" value="AAA+_ATPase"/>
</dbReference>
<dbReference type="InterPro" id="IPR018359">
    <property type="entry name" value="Bromodomain_CS"/>
</dbReference>
<protein>
    <recommendedName>
        <fullName evidence="7">Bromo domain-containing protein</fullName>
    </recommendedName>
</protein>
<evidence type="ECO:0000256" key="5">
    <source>
        <dbReference type="PROSITE-ProRule" id="PRU00035"/>
    </source>
</evidence>